<evidence type="ECO:0000259" key="1">
    <source>
        <dbReference type="Pfam" id="PF17034"/>
    </source>
</evidence>
<protein>
    <recommendedName>
        <fullName evidence="1">GATOR2 complex protein MIO zinc-ribbon like domain-containing protein</fullName>
    </recommendedName>
</protein>
<dbReference type="GO" id="GO:0034198">
    <property type="term" value="P:cellular response to amino acid starvation"/>
    <property type="evidence" value="ECO:0007669"/>
    <property type="project" value="TreeGrafter"/>
</dbReference>
<comment type="caution">
    <text evidence="2">The sequence shown here is derived from an EMBL/GenBank/DDBJ whole genome shotgun (WGS) entry which is preliminary data.</text>
</comment>
<dbReference type="GO" id="GO:1904263">
    <property type="term" value="P:positive regulation of TORC1 signaling"/>
    <property type="evidence" value="ECO:0007669"/>
    <property type="project" value="TreeGrafter"/>
</dbReference>
<feature type="domain" description="GATOR2 complex protein MIO zinc-ribbon like" evidence="1">
    <location>
        <begin position="306"/>
        <end position="446"/>
    </location>
</feature>
<evidence type="ECO:0000313" key="2">
    <source>
        <dbReference type="EMBL" id="KAK4527061.1"/>
    </source>
</evidence>
<dbReference type="InterPro" id="IPR031488">
    <property type="entry name" value="Zn_ribbon_mio"/>
</dbReference>
<dbReference type="EMBL" id="JANCYU010000047">
    <property type="protein sequence ID" value="KAK4527061.1"/>
    <property type="molecule type" value="Genomic_DNA"/>
</dbReference>
<dbReference type="Proteomes" id="UP001300502">
    <property type="component" value="Unassembled WGS sequence"/>
</dbReference>
<proteinExistence type="predicted"/>
<gene>
    <name evidence="2" type="ORF">GAYE_SCF34G4982</name>
</gene>
<sequence>MSRAVWMSDGHRKLFFYGQEDEYIREVPIPNVIPWDTFLSIYPDRNVQLYRNHPRRDLYQVWKWLSSRDETAGDSCWNLAEIFQEEIRNLTSAERTTWKDSPKIDEAWKQLCTEWTRLGFSLDYSTHHPFVGTAACLWIYLSQDNHLSWEESSQLSRVSVLLRCSSDPKQVCKRQDVLSRLPSCALWLLAIMSLHHWEDIVEYYEFLVSYCKDRFRLDGICLLSQNETKEFLQTYLDGTGDVQSATLLSLRLLSTEVCPRSWIAEYRRILEHHGQWDLLAQLDIFCGWKPHVKSFGDTTNSLEAICYFCNKSLLHTPFRTSKEGKSSIPDSFPSSWRISSFHHHPRKYERHTVEYCPWCKRELPKCCICLFHLSCWNPAYDPPVTLDKQCDAKYSPCTLENNNHWFTWCIRCRHASHIHHILQWFDSVRREETYVCPVSGCNCRCWME</sequence>
<dbReference type="Pfam" id="PF17034">
    <property type="entry name" value="zinc_ribbon_16"/>
    <property type="match status" value="1"/>
</dbReference>
<name>A0AAV9IIN4_9RHOD</name>
<organism evidence="2 3">
    <name type="scientific">Galdieria yellowstonensis</name>
    <dbReference type="NCBI Taxonomy" id="3028027"/>
    <lineage>
        <taxon>Eukaryota</taxon>
        <taxon>Rhodophyta</taxon>
        <taxon>Bangiophyceae</taxon>
        <taxon>Galdieriales</taxon>
        <taxon>Galdieriaceae</taxon>
        <taxon>Galdieria</taxon>
    </lineage>
</organism>
<accession>A0AAV9IIN4</accession>
<reference evidence="2 3" key="1">
    <citation type="submission" date="2022-07" db="EMBL/GenBank/DDBJ databases">
        <title>Genome-wide signatures of adaptation to extreme environments.</title>
        <authorList>
            <person name="Cho C.H."/>
            <person name="Yoon H.S."/>
        </authorList>
    </citation>
    <scope>NUCLEOTIDE SEQUENCE [LARGE SCALE GENOMIC DNA]</scope>
    <source>
        <strain evidence="2 3">108.79 E11</strain>
    </source>
</reference>
<dbReference type="InterPro" id="IPR037593">
    <property type="entry name" value="MIOS/Sea4"/>
</dbReference>
<dbReference type="PANTHER" id="PTHR16453">
    <property type="entry name" value="WD40 DOMAIN-CONTAINING PROTEIN MIO FAMILY MEMBER"/>
    <property type="match status" value="1"/>
</dbReference>
<evidence type="ECO:0000313" key="3">
    <source>
        <dbReference type="Proteomes" id="UP001300502"/>
    </source>
</evidence>
<dbReference type="CDD" id="cd16691">
    <property type="entry name" value="mRING-H2-C3H3C2_Mio"/>
    <property type="match status" value="1"/>
</dbReference>
<dbReference type="GO" id="GO:0005737">
    <property type="term" value="C:cytoplasm"/>
    <property type="evidence" value="ECO:0007669"/>
    <property type="project" value="TreeGrafter"/>
</dbReference>
<dbReference type="PANTHER" id="PTHR16453:SF9">
    <property type="entry name" value="GATOR COMPLEX PROTEIN MIOS"/>
    <property type="match status" value="1"/>
</dbReference>
<dbReference type="AlphaFoldDB" id="A0AAV9IIN4"/>
<keyword evidence="3" id="KW-1185">Reference proteome</keyword>